<feature type="region of interest" description="Disordered" evidence="1">
    <location>
        <begin position="210"/>
        <end position="319"/>
    </location>
</feature>
<gene>
    <name evidence="3" type="ORF">U0R10_10430</name>
</gene>
<dbReference type="RefSeq" id="WP_377983912.1">
    <property type="nucleotide sequence ID" value="NZ_JBBKXZ010000004.1"/>
</dbReference>
<dbReference type="Proteomes" id="UP001598138">
    <property type="component" value="Unassembled WGS sequence"/>
</dbReference>
<feature type="compositionally biased region" description="Gly residues" evidence="1">
    <location>
        <begin position="305"/>
        <end position="319"/>
    </location>
</feature>
<evidence type="ECO:0000313" key="3">
    <source>
        <dbReference type="EMBL" id="MFD3395036.1"/>
    </source>
</evidence>
<organism evidence="3 4">
    <name type="scientific">Aquirufa avitistagni</name>
    <dbReference type="NCBI Taxonomy" id="3104728"/>
    <lineage>
        <taxon>Bacteria</taxon>
        <taxon>Pseudomonadati</taxon>
        <taxon>Bacteroidota</taxon>
        <taxon>Cytophagia</taxon>
        <taxon>Cytophagales</taxon>
        <taxon>Flectobacillaceae</taxon>
        <taxon>Aquirufa</taxon>
    </lineage>
</organism>
<evidence type="ECO:0000256" key="1">
    <source>
        <dbReference type="SAM" id="MobiDB-lite"/>
    </source>
</evidence>
<keyword evidence="4" id="KW-1185">Reference proteome</keyword>
<feature type="compositionally biased region" description="Polar residues" evidence="1">
    <location>
        <begin position="247"/>
        <end position="261"/>
    </location>
</feature>
<feature type="chain" id="PRO_5045262201" evidence="2">
    <location>
        <begin position="24"/>
        <end position="319"/>
    </location>
</feature>
<dbReference type="EMBL" id="JBBKXZ010000004">
    <property type="protein sequence ID" value="MFD3395036.1"/>
    <property type="molecule type" value="Genomic_DNA"/>
</dbReference>
<comment type="caution">
    <text evidence="3">The sequence shown here is derived from an EMBL/GenBank/DDBJ whole genome shotgun (WGS) entry which is preliminary data.</text>
</comment>
<dbReference type="PROSITE" id="PS51257">
    <property type="entry name" value="PROKAR_LIPOPROTEIN"/>
    <property type="match status" value="1"/>
</dbReference>
<reference evidence="3 4" key="1">
    <citation type="submission" date="2024-03" db="EMBL/GenBank/DDBJ databases">
        <title>Aquirufa genome sequencing.</title>
        <authorList>
            <person name="Pitt A."/>
            <person name="Hahn M.W."/>
        </authorList>
    </citation>
    <scope>NUCLEOTIDE SEQUENCE [LARGE SCALE GENOMIC DNA]</scope>
    <source>
        <strain evidence="3 4">OSTEICH-129V</strain>
    </source>
</reference>
<keyword evidence="2" id="KW-0732">Signal</keyword>
<evidence type="ECO:0000256" key="2">
    <source>
        <dbReference type="SAM" id="SignalP"/>
    </source>
</evidence>
<name>A0ABW6DDV6_9BACT</name>
<feature type="compositionally biased region" description="Polar residues" evidence="1">
    <location>
        <begin position="271"/>
        <end position="296"/>
    </location>
</feature>
<evidence type="ECO:0000313" key="4">
    <source>
        <dbReference type="Proteomes" id="UP001598138"/>
    </source>
</evidence>
<feature type="compositionally biased region" description="Low complexity" evidence="1">
    <location>
        <begin position="232"/>
        <end position="246"/>
    </location>
</feature>
<sequence>MKNYWNAFVVVASLLIFSACSLSQPGTQQSLVADDLYDSFQKPASAYTPKKSSHYLNPDEDATLIQEEEGVMIREDETNFLNSRSVYANSFADGFDSGFRSGVFSANPWNNWYTNPFITFGMGGFYGSRIIAPINAWGMYDPFFNPYAFNSLNSFYDPFFGYNAYNGFRNPFGYAGFGMGGVRYMGNFNMINVYGGNNYIAPSVGNVNRREPVARPNRGPRDASATNQYRDGNMNNSPRGNNNSFNTQGTNQPRVNSNQEYRSPVQAAPRRNTNFEYRSAQPQTNYGQSQQNYSAPSSNYSSGGSYSGGGGGGSSRGPR</sequence>
<proteinExistence type="predicted"/>
<accession>A0ABW6DDV6</accession>
<feature type="signal peptide" evidence="2">
    <location>
        <begin position="1"/>
        <end position="23"/>
    </location>
</feature>
<protein>
    <submittedName>
        <fullName evidence="3">Uncharacterized protein</fullName>
    </submittedName>
</protein>